<name>A0A2H0TDQ6_9BACT</name>
<keyword evidence="2" id="KW-0812">Transmembrane</keyword>
<evidence type="ECO:0000313" key="4">
    <source>
        <dbReference type="Proteomes" id="UP000230094"/>
    </source>
</evidence>
<dbReference type="EMBL" id="PFCQ01000005">
    <property type="protein sequence ID" value="PIR68415.1"/>
    <property type="molecule type" value="Genomic_DNA"/>
</dbReference>
<dbReference type="Proteomes" id="UP000230094">
    <property type="component" value="Unassembled WGS sequence"/>
</dbReference>
<evidence type="ECO:0000313" key="3">
    <source>
        <dbReference type="EMBL" id="PIR68415.1"/>
    </source>
</evidence>
<dbReference type="AlphaFoldDB" id="A0A2H0TDQ6"/>
<organism evidence="3 4">
    <name type="scientific">Candidatus Nomurabacteria bacterium CG10_big_fil_rev_8_21_14_0_10_35_16</name>
    <dbReference type="NCBI Taxonomy" id="1974731"/>
    <lineage>
        <taxon>Bacteria</taxon>
        <taxon>Candidatus Nomuraibacteriota</taxon>
    </lineage>
</organism>
<gene>
    <name evidence="3" type="ORF">COU49_00930</name>
</gene>
<feature type="coiled-coil region" evidence="1">
    <location>
        <begin position="22"/>
        <end position="49"/>
    </location>
</feature>
<evidence type="ECO:0000256" key="1">
    <source>
        <dbReference type="SAM" id="Coils"/>
    </source>
</evidence>
<keyword evidence="1" id="KW-0175">Coiled coil</keyword>
<feature type="transmembrane region" description="Helical" evidence="2">
    <location>
        <begin position="6"/>
        <end position="25"/>
    </location>
</feature>
<reference evidence="4" key="1">
    <citation type="submission" date="2017-09" db="EMBL/GenBank/DDBJ databases">
        <title>Depth-based differentiation of microbial function through sediment-hosted aquifers and enrichment of novel symbionts in the deep terrestrial subsurface.</title>
        <authorList>
            <person name="Probst A.J."/>
            <person name="Ladd B."/>
            <person name="Jarett J.K."/>
            <person name="Geller-Mcgrath D.E."/>
            <person name="Sieber C.M.K."/>
            <person name="Emerson J.B."/>
            <person name="Anantharaman K."/>
            <person name="Thomas B.C."/>
            <person name="Malmstrom R."/>
            <person name="Stieglmeier M."/>
            <person name="Klingl A."/>
            <person name="Woyke T."/>
            <person name="Ryan C.M."/>
            <person name="Banfield J.F."/>
        </authorList>
    </citation>
    <scope>NUCLEOTIDE SEQUENCE [LARGE SCALE GENOMIC DNA]</scope>
</reference>
<evidence type="ECO:0000256" key="2">
    <source>
        <dbReference type="SAM" id="Phobius"/>
    </source>
</evidence>
<keyword evidence="2" id="KW-0472">Membrane</keyword>
<keyword evidence="2" id="KW-1133">Transmembrane helix</keyword>
<protein>
    <submittedName>
        <fullName evidence="3">Uncharacterized protein</fullName>
    </submittedName>
</protein>
<sequence>MKKDHLIIILISTLVLLLVAGYFSLKLILDENQSKIEDLEQEVVKKTLEEPKKIVETVKTPPVVVKPEPVVEEPVEEELVVVEAVIDVNGKWTGKFKEVNPVGCASTGEWELQLTESDGLVSGFYKDVDTGRLPLTGSFDGENLKVGITSSGQLVIEATGLVSVDKVLGNFISHEPCGGSDKTTGLFEGAKVN</sequence>
<accession>A0A2H0TDQ6</accession>
<proteinExistence type="predicted"/>
<comment type="caution">
    <text evidence="3">The sequence shown here is derived from an EMBL/GenBank/DDBJ whole genome shotgun (WGS) entry which is preliminary data.</text>
</comment>